<dbReference type="FunFam" id="3.40.30.10:FF:000138">
    <property type="entry name" value="Thioredoxin family protein"/>
    <property type="match status" value="1"/>
</dbReference>
<evidence type="ECO:0000256" key="1">
    <source>
        <dbReference type="SAM" id="MobiDB-lite"/>
    </source>
</evidence>
<dbReference type="InterPro" id="IPR040079">
    <property type="entry name" value="Glutathione_S-Trfase"/>
</dbReference>
<feature type="compositionally biased region" description="Polar residues" evidence="1">
    <location>
        <begin position="36"/>
        <end position="45"/>
    </location>
</feature>
<keyword evidence="5" id="KW-1185">Reference proteome</keyword>
<keyword evidence="2" id="KW-1133">Transmembrane helix</keyword>
<feature type="transmembrane region" description="Helical" evidence="2">
    <location>
        <begin position="247"/>
        <end position="266"/>
    </location>
</feature>
<dbReference type="CDD" id="cd03041">
    <property type="entry name" value="GST_N_2GST_N"/>
    <property type="match status" value="2"/>
</dbReference>
<keyword evidence="2" id="KW-0472">Membrane</keyword>
<dbReference type="SFLD" id="SFLDG01181">
    <property type="entry name" value="SUF2"/>
    <property type="match status" value="1"/>
</dbReference>
<dbReference type="InterPro" id="IPR036249">
    <property type="entry name" value="Thioredoxin-like_sf"/>
</dbReference>
<dbReference type="Pfam" id="PF13417">
    <property type="entry name" value="GST_N_3"/>
    <property type="match status" value="2"/>
</dbReference>
<dbReference type="Gene3D" id="3.40.30.10">
    <property type="entry name" value="Glutaredoxin"/>
    <property type="match status" value="2"/>
</dbReference>
<organism evidence="4 5">
    <name type="scientific">Nicotiana attenuata</name>
    <name type="common">Coyote tobacco</name>
    <dbReference type="NCBI Taxonomy" id="49451"/>
    <lineage>
        <taxon>Eukaryota</taxon>
        <taxon>Viridiplantae</taxon>
        <taxon>Streptophyta</taxon>
        <taxon>Embryophyta</taxon>
        <taxon>Tracheophyta</taxon>
        <taxon>Spermatophyta</taxon>
        <taxon>Magnoliopsida</taxon>
        <taxon>eudicotyledons</taxon>
        <taxon>Gunneridae</taxon>
        <taxon>Pentapetalae</taxon>
        <taxon>asterids</taxon>
        <taxon>lamiids</taxon>
        <taxon>Solanales</taxon>
        <taxon>Solanaceae</taxon>
        <taxon>Nicotianoideae</taxon>
        <taxon>Nicotianeae</taxon>
        <taxon>Nicotiana</taxon>
    </lineage>
</organism>
<dbReference type="PANTHER" id="PTHR45288:SF1">
    <property type="entry name" value="THIOREDOXIN FAMILY PROTEIN"/>
    <property type="match status" value="1"/>
</dbReference>
<sequence length="362" mass="40034">MAGVLNVSPAPIFRPISAHKRSTNNRVFLVKSMARSSDSSNGSVSTKEEPKSDFSFSAPPNFKAPKPKPFTPRTDMILDILSASLALIFRLGTGALVSGYVYCSITSFSLISSLITSIFFEILILCLYSASFVSKNEVPSDQYALGIAGFKVKESSKLGPRPEKPIEIYEFESCPFCRKVREIVAVLDLDVLYYPCPRNGPNFRPKVGQMGGKQQFPYMVDPNTGVAMYESDEIIKYLVGKYGDGNVPLMLSLGLLTTLTAGFAMIGRMGKGSSYRPSKLPPKPLEIWAYEPSPFCKVVREVLVELELPHILRSCARGSPKRQVLYERVGHFQAPYLEDPNTGVQMFESADIVDYLQATYAL</sequence>
<dbReference type="PROSITE" id="PS50404">
    <property type="entry name" value="GST_NTER"/>
    <property type="match status" value="2"/>
</dbReference>
<dbReference type="PROSITE" id="PS00195">
    <property type="entry name" value="GLUTAREDOXIN_1"/>
    <property type="match status" value="1"/>
</dbReference>
<dbReference type="SFLD" id="SFLDS00019">
    <property type="entry name" value="Glutathione_Transferase_(cytos"/>
    <property type="match status" value="1"/>
</dbReference>
<dbReference type="AlphaFoldDB" id="A0A314L4E1"/>
<dbReference type="Gramene" id="OIT36460">
    <property type="protein sequence ID" value="OIT36460"/>
    <property type="gene ID" value="A4A49_09429"/>
</dbReference>
<dbReference type="GO" id="GO:0009507">
    <property type="term" value="C:chloroplast"/>
    <property type="evidence" value="ECO:0007669"/>
    <property type="project" value="TreeGrafter"/>
</dbReference>
<accession>A0A314L4E1</accession>
<dbReference type="PANTHER" id="PTHR45288">
    <property type="entry name" value="THIOREDOXIN FAMILY PROTEIN"/>
    <property type="match status" value="1"/>
</dbReference>
<dbReference type="SFLD" id="SFLDG01202">
    <property type="entry name" value="SUF2.2"/>
    <property type="match status" value="1"/>
</dbReference>
<dbReference type="FunFam" id="3.40.30.10:FF:000120">
    <property type="entry name" value="Thioredoxin family protein"/>
    <property type="match status" value="1"/>
</dbReference>
<protein>
    <recommendedName>
        <fullName evidence="3">GST N-terminal domain-containing protein</fullName>
    </recommendedName>
</protein>
<dbReference type="Proteomes" id="UP000187609">
    <property type="component" value="Unassembled WGS sequence"/>
</dbReference>
<feature type="transmembrane region" description="Helical" evidence="2">
    <location>
        <begin position="80"/>
        <end position="103"/>
    </location>
</feature>
<dbReference type="InterPro" id="IPR011767">
    <property type="entry name" value="GLR_AS"/>
</dbReference>
<feature type="domain" description="GST N-terminal" evidence="3">
    <location>
        <begin position="164"/>
        <end position="246"/>
    </location>
</feature>
<feature type="domain" description="GST N-terminal" evidence="3">
    <location>
        <begin position="283"/>
        <end position="362"/>
    </location>
</feature>
<gene>
    <name evidence="4" type="ORF">A4A49_09429</name>
</gene>
<feature type="transmembrane region" description="Helical" evidence="2">
    <location>
        <begin position="110"/>
        <end position="130"/>
    </location>
</feature>
<reference evidence="4" key="1">
    <citation type="submission" date="2016-11" db="EMBL/GenBank/DDBJ databases">
        <title>The genome of Nicotiana attenuata.</title>
        <authorList>
            <person name="Xu S."/>
            <person name="Brockmoeller T."/>
            <person name="Gaquerel E."/>
            <person name="Navarro A."/>
            <person name="Kuhl H."/>
            <person name="Gase K."/>
            <person name="Ling Z."/>
            <person name="Zhou W."/>
            <person name="Kreitzer C."/>
            <person name="Stanke M."/>
            <person name="Tang H."/>
            <person name="Lyons E."/>
            <person name="Pandey P."/>
            <person name="Pandey S.P."/>
            <person name="Timmermann B."/>
            <person name="Baldwin I.T."/>
        </authorList>
    </citation>
    <scope>NUCLEOTIDE SEQUENCE [LARGE SCALE GENOMIC DNA]</scope>
    <source>
        <strain evidence="4">UT</strain>
    </source>
</reference>
<feature type="region of interest" description="Disordered" evidence="1">
    <location>
        <begin position="36"/>
        <end position="68"/>
    </location>
</feature>
<dbReference type="InterPro" id="IPR004045">
    <property type="entry name" value="Glutathione_S-Trfase_N"/>
</dbReference>
<dbReference type="SUPFAM" id="SSF52833">
    <property type="entry name" value="Thioredoxin-like"/>
    <property type="match status" value="2"/>
</dbReference>
<evidence type="ECO:0000313" key="4">
    <source>
        <dbReference type="EMBL" id="OIT36460.1"/>
    </source>
</evidence>
<keyword evidence="2" id="KW-0812">Transmembrane</keyword>
<dbReference type="PROSITE" id="PS51354">
    <property type="entry name" value="GLUTAREDOXIN_2"/>
    <property type="match status" value="1"/>
</dbReference>
<evidence type="ECO:0000256" key="2">
    <source>
        <dbReference type="SAM" id="Phobius"/>
    </source>
</evidence>
<dbReference type="STRING" id="49451.A0A314L4E1"/>
<evidence type="ECO:0000259" key="3">
    <source>
        <dbReference type="PROSITE" id="PS50404"/>
    </source>
</evidence>
<dbReference type="EMBL" id="MJEQ01000431">
    <property type="protein sequence ID" value="OIT36460.1"/>
    <property type="molecule type" value="Genomic_DNA"/>
</dbReference>
<dbReference type="SMR" id="A0A314L4E1"/>
<evidence type="ECO:0000313" key="5">
    <source>
        <dbReference type="Proteomes" id="UP000187609"/>
    </source>
</evidence>
<name>A0A314L4E1_NICAT</name>
<proteinExistence type="predicted"/>
<comment type="caution">
    <text evidence="4">The sequence shown here is derived from an EMBL/GenBank/DDBJ whole genome shotgun (WGS) entry which is preliminary data.</text>
</comment>